<dbReference type="EMBL" id="CP036290">
    <property type="protein sequence ID" value="QDU83848.1"/>
    <property type="molecule type" value="Genomic_DNA"/>
</dbReference>
<feature type="domain" description="Mechanosensitive ion channel MscS" evidence="10">
    <location>
        <begin position="206"/>
        <end position="272"/>
    </location>
</feature>
<dbReference type="Pfam" id="PF21082">
    <property type="entry name" value="MS_channel_3rd"/>
    <property type="match status" value="1"/>
</dbReference>
<keyword evidence="4 8" id="KW-0812">Transmembrane</keyword>
<accession>A0A518CXB1</accession>
<name>A0A518CXB1_9BACT</name>
<evidence type="ECO:0000313" key="13">
    <source>
        <dbReference type="EMBL" id="QDU83848.1"/>
    </source>
</evidence>
<dbReference type="SUPFAM" id="SSF50182">
    <property type="entry name" value="Sm-like ribonucleoproteins"/>
    <property type="match status" value="1"/>
</dbReference>
<dbReference type="Gene3D" id="1.10.287.1260">
    <property type="match status" value="1"/>
</dbReference>
<dbReference type="InterPro" id="IPR049142">
    <property type="entry name" value="MS_channel_1st"/>
</dbReference>
<keyword evidence="9" id="KW-0732">Signal</keyword>
<dbReference type="PANTHER" id="PTHR30221">
    <property type="entry name" value="SMALL-CONDUCTANCE MECHANOSENSITIVE CHANNEL"/>
    <property type="match status" value="1"/>
</dbReference>
<dbReference type="Pfam" id="PF00924">
    <property type="entry name" value="MS_channel_2nd"/>
    <property type="match status" value="1"/>
</dbReference>
<dbReference type="PANTHER" id="PTHR30221:SF1">
    <property type="entry name" value="SMALL-CONDUCTANCE MECHANOSENSITIVE CHANNEL"/>
    <property type="match status" value="1"/>
</dbReference>
<keyword evidence="14" id="KW-1185">Reference proteome</keyword>
<dbReference type="InterPro" id="IPR011014">
    <property type="entry name" value="MscS_channel_TM-2"/>
</dbReference>
<evidence type="ECO:0000259" key="11">
    <source>
        <dbReference type="Pfam" id="PF21082"/>
    </source>
</evidence>
<evidence type="ECO:0000256" key="9">
    <source>
        <dbReference type="SAM" id="SignalP"/>
    </source>
</evidence>
<dbReference type="SUPFAM" id="SSF82689">
    <property type="entry name" value="Mechanosensitive channel protein MscS (YggB), C-terminal domain"/>
    <property type="match status" value="1"/>
</dbReference>
<dbReference type="InterPro" id="IPR045275">
    <property type="entry name" value="MscS_archaea/bacteria_type"/>
</dbReference>
<evidence type="ECO:0000256" key="5">
    <source>
        <dbReference type="ARBA" id="ARBA00022989"/>
    </source>
</evidence>
<dbReference type="GO" id="GO:0005886">
    <property type="term" value="C:plasma membrane"/>
    <property type="evidence" value="ECO:0007669"/>
    <property type="project" value="UniProtKB-SubCell"/>
</dbReference>
<feature type="chain" id="PRO_5021816720" evidence="9">
    <location>
        <begin position="24"/>
        <end position="374"/>
    </location>
</feature>
<dbReference type="GO" id="GO:0008381">
    <property type="term" value="F:mechanosensitive monoatomic ion channel activity"/>
    <property type="evidence" value="ECO:0007669"/>
    <property type="project" value="InterPro"/>
</dbReference>
<feature type="domain" description="Mechanosensitive ion channel MscS C-terminal" evidence="11">
    <location>
        <begin position="280"/>
        <end position="361"/>
    </location>
</feature>
<evidence type="ECO:0000256" key="3">
    <source>
        <dbReference type="ARBA" id="ARBA00022475"/>
    </source>
</evidence>
<feature type="compositionally biased region" description="Polar residues" evidence="7">
    <location>
        <begin position="53"/>
        <end position="62"/>
    </location>
</feature>
<dbReference type="InterPro" id="IPR011066">
    <property type="entry name" value="MscS_channel_C_sf"/>
</dbReference>
<feature type="domain" description="Mechanosensitive ion channel transmembrane helices 2/3" evidence="12">
    <location>
        <begin position="169"/>
        <end position="205"/>
    </location>
</feature>
<organism evidence="13 14">
    <name type="scientific">Rohdeia mirabilis</name>
    <dbReference type="NCBI Taxonomy" id="2528008"/>
    <lineage>
        <taxon>Bacteria</taxon>
        <taxon>Pseudomonadati</taxon>
        <taxon>Planctomycetota</taxon>
        <taxon>Planctomycetia</taxon>
        <taxon>Planctomycetia incertae sedis</taxon>
        <taxon>Rohdeia</taxon>
    </lineage>
</organism>
<feature type="transmembrane region" description="Helical" evidence="8">
    <location>
        <begin position="122"/>
        <end position="148"/>
    </location>
</feature>
<comment type="similarity">
    <text evidence="2">Belongs to the MscS (TC 1.A.23) family.</text>
</comment>
<evidence type="ECO:0000256" key="8">
    <source>
        <dbReference type="SAM" id="Phobius"/>
    </source>
</evidence>
<reference evidence="13 14" key="1">
    <citation type="submission" date="2019-02" db="EMBL/GenBank/DDBJ databases">
        <title>Deep-cultivation of Planctomycetes and their phenomic and genomic characterization uncovers novel biology.</title>
        <authorList>
            <person name="Wiegand S."/>
            <person name="Jogler M."/>
            <person name="Boedeker C."/>
            <person name="Pinto D."/>
            <person name="Vollmers J."/>
            <person name="Rivas-Marin E."/>
            <person name="Kohn T."/>
            <person name="Peeters S.H."/>
            <person name="Heuer A."/>
            <person name="Rast P."/>
            <person name="Oberbeckmann S."/>
            <person name="Bunk B."/>
            <person name="Jeske O."/>
            <person name="Meyerdierks A."/>
            <person name="Storesund J.E."/>
            <person name="Kallscheuer N."/>
            <person name="Luecker S."/>
            <person name="Lage O.M."/>
            <person name="Pohl T."/>
            <person name="Merkel B.J."/>
            <person name="Hornburger P."/>
            <person name="Mueller R.-W."/>
            <person name="Bruemmer F."/>
            <person name="Labrenz M."/>
            <person name="Spormann A.M."/>
            <person name="Op den Camp H."/>
            <person name="Overmann J."/>
            <person name="Amann R."/>
            <person name="Jetten M.S.M."/>
            <person name="Mascher T."/>
            <person name="Medema M.H."/>
            <person name="Devos D.P."/>
            <person name="Kaster A.-K."/>
            <person name="Ovreas L."/>
            <person name="Rohde M."/>
            <person name="Galperin M.Y."/>
            <person name="Jogler C."/>
        </authorList>
    </citation>
    <scope>NUCLEOTIDE SEQUENCE [LARGE SCALE GENOMIC DNA]</scope>
    <source>
        <strain evidence="13 14">Pla163</strain>
    </source>
</reference>
<dbReference type="InterPro" id="IPR049278">
    <property type="entry name" value="MS_channel_C"/>
</dbReference>
<proteinExistence type="inferred from homology"/>
<evidence type="ECO:0000256" key="2">
    <source>
        <dbReference type="ARBA" id="ARBA00008017"/>
    </source>
</evidence>
<feature type="transmembrane region" description="Helical" evidence="8">
    <location>
        <begin position="196"/>
        <end position="220"/>
    </location>
</feature>
<evidence type="ECO:0000256" key="1">
    <source>
        <dbReference type="ARBA" id="ARBA00004651"/>
    </source>
</evidence>
<feature type="signal peptide" evidence="9">
    <location>
        <begin position="1"/>
        <end position="23"/>
    </location>
</feature>
<keyword evidence="6 8" id="KW-0472">Membrane</keyword>
<dbReference type="Gene3D" id="3.30.70.100">
    <property type="match status" value="1"/>
</dbReference>
<keyword evidence="5 8" id="KW-1133">Transmembrane helix</keyword>
<dbReference type="Gene3D" id="2.30.30.60">
    <property type="match status" value="1"/>
</dbReference>
<evidence type="ECO:0000313" key="14">
    <source>
        <dbReference type="Proteomes" id="UP000319342"/>
    </source>
</evidence>
<dbReference type="InterPro" id="IPR023408">
    <property type="entry name" value="MscS_beta-dom_sf"/>
</dbReference>
<evidence type="ECO:0000259" key="10">
    <source>
        <dbReference type="Pfam" id="PF00924"/>
    </source>
</evidence>
<dbReference type="AlphaFoldDB" id="A0A518CXB1"/>
<evidence type="ECO:0000256" key="6">
    <source>
        <dbReference type="ARBA" id="ARBA00023136"/>
    </source>
</evidence>
<evidence type="ECO:0000256" key="7">
    <source>
        <dbReference type="SAM" id="MobiDB-lite"/>
    </source>
</evidence>
<dbReference type="RefSeq" id="WP_419186321.1">
    <property type="nucleotide sequence ID" value="NZ_CP036290.1"/>
</dbReference>
<gene>
    <name evidence="13" type="primary">mscS_3</name>
    <name evidence="13" type="ORF">Pla163_09490</name>
</gene>
<evidence type="ECO:0000256" key="4">
    <source>
        <dbReference type="ARBA" id="ARBA00022692"/>
    </source>
</evidence>
<dbReference type="InterPro" id="IPR010920">
    <property type="entry name" value="LSM_dom_sf"/>
</dbReference>
<keyword evidence="3" id="KW-1003">Cell membrane</keyword>
<sequence length="374" mass="38983" precursor="true">MKRILLVLALVVASLFTTTNLAAAGAAPLAQPIVQESGDAGGAETDAPPSSEGEATTESAVATSDDGAAGEKKTKSVAETPTTDQLVSGASEEAAKLRDLVVNFMADKLGVPKAVASMIGTAIMFVLILVVFKILASIAASLVGGALSKSKLRPTQLLLEFLKGATAKLVMAIGFIMALGTVGVDVGPLLAGLGVLGFVVGFALQDTLGNFAAGVMILLYRPYDIGDFITAGGVTGSVKSMSLVSTTIGTPDNQVQIVPNGSIWGGVITNVTANDTRRVDLTAGIGYGDDMDKAEAILKRIVESHPLVLAEPAPVIRVHALADSSVNIVVRPWTKTSDYWTVYWDITKSIKTEFDKEGVSIPFPQRDVHLYKVD</sequence>
<dbReference type="Pfam" id="PF21088">
    <property type="entry name" value="MS_channel_1st"/>
    <property type="match status" value="1"/>
</dbReference>
<feature type="region of interest" description="Disordered" evidence="7">
    <location>
        <begin position="36"/>
        <end position="87"/>
    </location>
</feature>
<dbReference type="InterPro" id="IPR006685">
    <property type="entry name" value="MscS_channel_2nd"/>
</dbReference>
<evidence type="ECO:0000259" key="12">
    <source>
        <dbReference type="Pfam" id="PF21088"/>
    </source>
</evidence>
<comment type="subcellular location">
    <subcellularLocation>
        <location evidence="1">Cell membrane</location>
        <topology evidence="1">Multi-pass membrane protein</topology>
    </subcellularLocation>
</comment>
<protein>
    <submittedName>
        <fullName evidence="13">Small-conductance mechanosensitive channel</fullName>
    </submittedName>
</protein>
<dbReference type="SUPFAM" id="SSF82861">
    <property type="entry name" value="Mechanosensitive channel protein MscS (YggB), transmembrane region"/>
    <property type="match status" value="1"/>
</dbReference>
<dbReference type="Proteomes" id="UP000319342">
    <property type="component" value="Chromosome"/>
</dbReference>
<feature type="compositionally biased region" description="Polar residues" evidence="7">
    <location>
        <begin position="77"/>
        <end position="87"/>
    </location>
</feature>